<keyword evidence="2" id="KW-0285">Flavoprotein</keyword>
<feature type="disulfide bond" description="Redox-active" evidence="6">
    <location>
        <begin position="41"/>
        <end position="46"/>
    </location>
</feature>
<feature type="domain" description="Pyridine nucleotide-disulphide oxidoreductase dimerisation" evidence="7">
    <location>
        <begin position="344"/>
        <end position="448"/>
    </location>
</feature>
<dbReference type="GO" id="GO:0050660">
    <property type="term" value="F:flavin adenine dinucleotide binding"/>
    <property type="evidence" value="ECO:0007669"/>
    <property type="project" value="TreeGrafter"/>
</dbReference>
<dbReference type="Pfam" id="PF07992">
    <property type="entry name" value="Pyr_redox_2"/>
    <property type="match status" value="1"/>
</dbReference>
<dbReference type="PRINTS" id="PR00411">
    <property type="entry name" value="PNDRDTASEI"/>
</dbReference>
<comment type="caution">
    <text evidence="9">The sequence shown here is derived from an EMBL/GenBank/DDBJ whole genome shotgun (WGS) entry which is preliminary data.</text>
</comment>
<reference evidence="9 10" key="1">
    <citation type="submission" date="2019-09" db="EMBL/GenBank/DDBJ databases">
        <title>Genome sequence of Rhodovastum atsumiense, a diverse member of the Acetobacteraceae family of non-sulfur purple photosynthetic bacteria.</title>
        <authorList>
            <person name="Meyer T."/>
            <person name="Kyndt J."/>
        </authorList>
    </citation>
    <scope>NUCLEOTIDE SEQUENCE [LARGE SCALE GENOMIC DNA]</scope>
    <source>
        <strain evidence="9 10">DSM 21279</strain>
    </source>
</reference>
<feature type="active site" description="Proton acceptor" evidence="4">
    <location>
        <position position="440"/>
    </location>
</feature>
<feature type="binding site" evidence="5">
    <location>
        <position position="199"/>
    </location>
    <ligand>
        <name>NAD(+)</name>
        <dbReference type="ChEBI" id="CHEBI:57540"/>
    </ligand>
</feature>
<dbReference type="InterPro" id="IPR004099">
    <property type="entry name" value="Pyr_nucl-diS_OxRdtase_dimer"/>
</dbReference>
<evidence type="ECO:0000259" key="7">
    <source>
        <dbReference type="Pfam" id="PF02852"/>
    </source>
</evidence>
<evidence type="ECO:0000313" key="10">
    <source>
        <dbReference type="Proteomes" id="UP000325255"/>
    </source>
</evidence>
<keyword evidence="10" id="KW-1185">Reference proteome</keyword>
<dbReference type="PIRSF" id="PIRSF000350">
    <property type="entry name" value="Mercury_reductase_MerA"/>
    <property type="match status" value="1"/>
</dbReference>
<dbReference type="PRINTS" id="PR00368">
    <property type="entry name" value="FADPNR"/>
</dbReference>
<dbReference type="InterPro" id="IPR023753">
    <property type="entry name" value="FAD/NAD-binding_dom"/>
</dbReference>
<dbReference type="InterPro" id="IPR036188">
    <property type="entry name" value="FAD/NAD-bd_sf"/>
</dbReference>
<dbReference type="RefSeq" id="WP_150040874.1">
    <property type="nucleotide sequence ID" value="NZ_OW485601.1"/>
</dbReference>
<dbReference type="GO" id="GO:0003955">
    <property type="term" value="F:NAD(P)H dehydrogenase (quinone) activity"/>
    <property type="evidence" value="ECO:0007669"/>
    <property type="project" value="TreeGrafter"/>
</dbReference>
<dbReference type="Pfam" id="PF02852">
    <property type="entry name" value="Pyr_redox_dim"/>
    <property type="match status" value="1"/>
</dbReference>
<dbReference type="Gene3D" id="3.30.390.30">
    <property type="match status" value="1"/>
</dbReference>
<evidence type="ECO:0000256" key="1">
    <source>
        <dbReference type="ARBA" id="ARBA00007532"/>
    </source>
</evidence>
<feature type="binding site" evidence="5">
    <location>
        <position position="307"/>
    </location>
    <ligand>
        <name>FAD</name>
        <dbReference type="ChEBI" id="CHEBI:57692"/>
    </ligand>
</feature>
<feature type="binding site" evidence="5">
    <location>
        <position position="266"/>
    </location>
    <ligand>
        <name>NAD(+)</name>
        <dbReference type="ChEBI" id="CHEBI:57540"/>
    </ligand>
</feature>
<dbReference type="AlphaFoldDB" id="A0A5M6IXD5"/>
<comment type="similarity">
    <text evidence="1">Belongs to the class-I pyridine nucleotide-disulfide oxidoreductase family.</text>
</comment>
<sequence length="458" mass="48249">MPSYDAIVIGTGQAGPSLALRLAATGMKVAVVERGRIGGTCVNTGCTPTKAMVASARTAHLARRAADFGVTVAGPVGVDMARVIARKDDIVAQSREGLRASLLGSENITLIEGQARFRSGHELAVGPQLLTAPRIFINVGGRAAIPALPGLGDVPYLTNSSLLALATLPRHLIVIGGSYVGLEFAQMFRRFDSAVTIVEMGPRLIGREDEDVSAAVQAILEGEGVAIRTGAHCIGVRRDGEDIAVRLDCAEGAPDLAGSHLLVATGRRPNTDDLGLAEAGIHIDERGHIVVDDQLRTSVPGVWALGDCNGHGAFTHTAYNDYEIVAATLLDGEPRRISERIPAYALYVDPPLGRVGLTTAQARLTGRSVLVGHRPMTRVARAIEKGETAGFMRVLVDADTQEILGATVLGPGGDEVVHAVLDLMYARAPYTVMQRAVHIHPTVAELLPTVLGELQTLE</sequence>
<evidence type="ECO:0000256" key="5">
    <source>
        <dbReference type="PIRSR" id="PIRSR000350-3"/>
    </source>
</evidence>
<evidence type="ECO:0000313" key="9">
    <source>
        <dbReference type="EMBL" id="KAA5612058.1"/>
    </source>
</evidence>
<dbReference type="NCBIfam" id="NF004992">
    <property type="entry name" value="PRK06370.1-4"/>
    <property type="match status" value="1"/>
</dbReference>
<feature type="domain" description="FAD/NAD(P)-binding" evidence="8">
    <location>
        <begin position="4"/>
        <end position="319"/>
    </location>
</feature>
<evidence type="ECO:0000256" key="3">
    <source>
        <dbReference type="ARBA" id="ARBA00022827"/>
    </source>
</evidence>
<dbReference type="InterPro" id="IPR001100">
    <property type="entry name" value="Pyr_nuc-diS_OxRdtase"/>
</dbReference>
<comment type="cofactor">
    <cofactor evidence="5">
        <name>FAD</name>
        <dbReference type="ChEBI" id="CHEBI:57692"/>
    </cofactor>
    <text evidence="5">Binds 1 FAD per subunit.</text>
</comment>
<keyword evidence="5" id="KW-0547">Nucleotide-binding</keyword>
<dbReference type="Gene3D" id="3.50.50.60">
    <property type="entry name" value="FAD/NAD(P)-binding domain"/>
    <property type="match status" value="2"/>
</dbReference>
<dbReference type="SUPFAM" id="SSF55424">
    <property type="entry name" value="FAD/NAD-linked reductases, dimerisation (C-terminal) domain"/>
    <property type="match status" value="1"/>
</dbReference>
<feature type="binding site" evidence="5">
    <location>
        <position position="50"/>
    </location>
    <ligand>
        <name>FAD</name>
        <dbReference type="ChEBI" id="CHEBI:57692"/>
    </ligand>
</feature>
<dbReference type="Proteomes" id="UP000325255">
    <property type="component" value="Unassembled WGS sequence"/>
</dbReference>
<keyword evidence="5" id="KW-0520">NAD</keyword>
<dbReference type="SUPFAM" id="SSF51905">
    <property type="entry name" value="FAD/NAD(P)-binding domain"/>
    <property type="match status" value="1"/>
</dbReference>
<name>A0A5M6IXD5_9PROT</name>
<dbReference type="InterPro" id="IPR016156">
    <property type="entry name" value="FAD/NAD-linked_Rdtase_dimer_sf"/>
</dbReference>
<feature type="binding site" evidence="5">
    <location>
        <begin position="176"/>
        <end position="183"/>
    </location>
    <ligand>
        <name>NAD(+)</name>
        <dbReference type="ChEBI" id="CHEBI:57540"/>
    </ligand>
</feature>
<evidence type="ECO:0000259" key="8">
    <source>
        <dbReference type="Pfam" id="PF07992"/>
    </source>
</evidence>
<protein>
    <submittedName>
        <fullName evidence="9">FAD-containing oxidoreductase</fullName>
    </submittedName>
</protein>
<proteinExistence type="inferred from homology"/>
<evidence type="ECO:0000256" key="2">
    <source>
        <dbReference type="ARBA" id="ARBA00022630"/>
    </source>
</evidence>
<dbReference type="PANTHER" id="PTHR43014">
    <property type="entry name" value="MERCURIC REDUCTASE"/>
    <property type="match status" value="1"/>
</dbReference>
<evidence type="ECO:0000256" key="6">
    <source>
        <dbReference type="PIRSR" id="PIRSR000350-4"/>
    </source>
</evidence>
<organism evidence="9 10">
    <name type="scientific">Rhodovastum atsumiense</name>
    <dbReference type="NCBI Taxonomy" id="504468"/>
    <lineage>
        <taxon>Bacteria</taxon>
        <taxon>Pseudomonadati</taxon>
        <taxon>Pseudomonadota</taxon>
        <taxon>Alphaproteobacteria</taxon>
        <taxon>Acetobacterales</taxon>
        <taxon>Acetobacteraceae</taxon>
        <taxon>Rhodovastum</taxon>
    </lineage>
</organism>
<accession>A0A5M6IXD5</accession>
<dbReference type="PANTHER" id="PTHR43014:SF2">
    <property type="entry name" value="MERCURIC REDUCTASE"/>
    <property type="match status" value="1"/>
</dbReference>
<gene>
    <name evidence="9" type="ORF">F1189_11410</name>
</gene>
<dbReference type="OrthoDB" id="9764616at2"/>
<evidence type="ECO:0000256" key="4">
    <source>
        <dbReference type="PIRSR" id="PIRSR000350-2"/>
    </source>
</evidence>
<dbReference type="EMBL" id="VWPK01000015">
    <property type="protein sequence ID" value="KAA5612058.1"/>
    <property type="molecule type" value="Genomic_DNA"/>
</dbReference>
<keyword evidence="3 5" id="KW-0274">FAD</keyword>